<evidence type="ECO:0000313" key="1">
    <source>
        <dbReference type="EMBL" id="EGO02169.1"/>
    </source>
</evidence>
<organism evidence="2">
    <name type="scientific">Serpula lacrymans var. lacrymans (strain S7.3)</name>
    <name type="common">Dry rot fungus</name>
    <dbReference type="NCBI Taxonomy" id="936435"/>
    <lineage>
        <taxon>Eukaryota</taxon>
        <taxon>Fungi</taxon>
        <taxon>Dikarya</taxon>
        <taxon>Basidiomycota</taxon>
        <taxon>Agaricomycotina</taxon>
        <taxon>Agaricomycetes</taxon>
        <taxon>Agaricomycetidae</taxon>
        <taxon>Boletales</taxon>
        <taxon>Coniophorineae</taxon>
        <taxon>Serpulaceae</taxon>
        <taxon>Serpula</taxon>
    </lineage>
</organism>
<dbReference type="InParanoid" id="F8PQ68"/>
<gene>
    <name evidence="1" type="ORF">SERLA73DRAFT_71311</name>
</gene>
<accession>F8PQ68</accession>
<dbReference type="AlphaFoldDB" id="F8PQ68"/>
<dbReference type="Proteomes" id="UP000008063">
    <property type="component" value="Unassembled WGS sequence"/>
</dbReference>
<proteinExistence type="predicted"/>
<reference evidence="2" key="1">
    <citation type="journal article" date="2011" name="Science">
        <title>The plant cell wall-decomposing machinery underlies the functional diversity of forest fungi.</title>
        <authorList>
            <person name="Eastwood D.C."/>
            <person name="Floudas D."/>
            <person name="Binder M."/>
            <person name="Majcherczyk A."/>
            <person name="Schneider P."/>
            <person name="Aerts A."/>
            <person name="Asiegbu F.O."/>
            <person name="Baker S.E."/>
            <person name="Barry K."/>
            <person name="Bendiksby M."/>
            <person name="Blumentritt M."/>
            <person name="Coutinho P.M."/>
            <person name="Cullen D."/>
            <person name="de Vries R.P."/>
            <person name="Gathman A."/>
            <person name="Goodell B."/>
            <person name="Henrissat B."/>
            <person name="Ihrmark K."/>
            <person name="Kauserud H."/>
            <person name="Kohler A."/>
            <person name="LaButti K."/>
            <person name="Lapidus A."/>
            <person name="Lavin J.L."/>
            <person name="Lee Y.-H."/>
            <person name="Lindquist E."/>
            <person name="Lilly W."/>
            <person name="Lucas S."/>
            <person name="Morin E."/>
            <person name="Murat C."/>
            <person name="Oguiza J.A."/>
            <person name="Park J."/>
            <person name="Pisabarro A.G."/>
            <person name="Riley R."/>
            <person name="Rosling A."/>
            <person name="Salamov A."/>
            <person name="Schmidt O."/>
            <person name="Schmutz J."/>
            <person name="Skrede I."/>
            <person name="Stenlid J."/>
            <person name="Wiebenga A."/>
            <person name="Xie X."/>
            <person name="Kuees U."/>
            <person name="Hibbett D.S."/>
            <person name="Hoffmeister D."/>
            <person name="Hoegberg N."/>
            <person name="Martin F."/>
            <person name="Grigoriev I.V."/>
            <person name="Watkinson S.C."/>
        </authorList>
    </citation>
    <scope>NUCLEOTIDE SEQUENCE [LARGE SCALE GENOMIC DNA]</scope>
    <source>
        <strain evidence="2">strain S7.3</strain>
    </source>
</reference>
<evidence type="ECO:0000313" key="2">
    <source>
        <dbReference type="Proteomes" id="UP000008063"/>
    </source>
</evidence>
<name>F8PQ68_SERL3</name>
<sequence>MHYPPVLVCRSLPVIRTIGLGQAHTTFAVTGPPPLCILVEDVRTTQMAVQIAVQYTHPDRMQISRHSSYWTRYRRVPARTYVTEAAVAEIMLEKGASSLVRQPQALSAYWAIRREDVNISEALKVGGNDHILDNRSGRERRASL</sequence>
<keyword evidence="2" id="KW-1185">Reference proteome</keyword>
<protein>
    <submittedName>
        <fullName evidence="1">Uncharacterized protein</fullName>
    </submittedName>
</protein>
<dbReference type="EMBL" id="GL945477">
    <property type="protein sequence ID" value="EGO02169.1"/>
    <property type="molecule type" value="Genomic_DNA"/>
</dbReference>
<dbReference type="HOGENOM" id="CLU_1797633_0_0_1"/>